<evidence type="ECO:0000256" key="2">
    <source>
        <dbReference type="SAM" id="MobiDB-lite"/>
    </source>
</evidence>
<feature type="region of interest" description="Disordered" evidence="2">
    <location>
        <begin position="649"/>
        <end position="669"/>
    </location>
</feature>
<keyword evidence="1" id="KW-0175">Coiled coil</keyword>
<dbReference type="AlphaFoldDB" id="A0ABD3FJV7"/>
<evidence type="ECO:0000313" key="3">
    <source>
        <dbReference type="EMBL" id="KAL3666672.1"/>
    </source>
</evidence>
<dbReference type="Pfam" id="PF00612">
    <property type="entry name" value="IQ"/>
    <property type="match status" value="5"/>
</dbReference>
<dbReference type="Gene3D" id="1.20.5.190">
    <property type="match status" value="3"/>
</dbReference>
<comment type="caution">
    <text evidence="3">The sequence shown here is derived from an EMBL/GenBank/DDBJ whole genome shotgun (WGS) entry which is preliminary data.</text>
</comment>
<dbReference type="EMBL" id="JBIMZQ010000016">
    <property type="protein sequence ID" value="KAL3666672.1"/>
    <property type="molecule type" value="Genomic_DNA"/>
</dbReference>
<evidence type="ECO:0000256" key="1">
    <source>
        <dbReference type="SAM" id="Coils"/>
    </source>
</evidence>
<reference evidence="3 4" key="1">
    <citation type="submission" date="2024-09" db="EMBL/GenBank/DDBJ databases">
        <title>Genome sequencing and assembly of Phytophthora oleae, isolate VK10A, causative agent of rot of olive drupes.</title>
        <authorList>
            <person name="Conti Taguali S."/>
            <person name="Riolo M."/>
            <person name="La Spada F."/>
            <person name="Cacciola S.O."/>
            <person name="Dionisio G."/>
        </authorList>
    </citation>
    <scope>NUCLEOTIDE SEQUENCE [LARGE SCALE GENOMIC DNA]</scope>
    <source>
        <strain evidence="3 4">VK10A</strain>
    </source>
</reference>
<accession>A0ABD3FJV7</accession>
<dbReference type="PROSITE" id="PS50096">
    <property type="entry name" value="IQ"/>
    <property type="match status" value="6"/>
</dbReference>
<dbReference type="InterPro" id="IPR000048">
    <property type="entry name" value="IQ_motif_EF-hand-BS"/>
</dbReference>
<dbReference type="SMART" id="SM00015">
    <property type="entry name" value="IQ"/>
    <property type="match status" value="6"/>
</dbReference>
<organism evidence="3 4">
    <name type="scientific">Phytophthora oleae</name>
    <dbReference type="NCBI Taxonomy" id="2107226"/>
    <lineage>
        <taxon>Eukaryota</taxon>
        <taxon>Sar</taxon>
        <taxon>Stramenopiles</taxon>
        <taxon>Oomycota</taxon>
        <taxon>Peronosporomycetes</taxon>
        <taxon>Peronosporales</taxon>
        <taxon>Peronosporaceae</taxon>
        <taxon>Phytophthora</taxon>
    </lineage>
</organism>
<feature type="coiled-coil region" evidence="1">
    <location>
        <begin position="411"/>
        <end position="460"/>
    </location>
</feature>
<proteinExistence type="predicted"/>
<evidence type="ECO:0000313" key="4">
    <source>
        <dbReference type="Proteomes" id="UP001632037"/>
    </source>
</evidence>
<sequence length="711" mass="85511">MSSNKFTNAFVSVETAWICAAQVDVQREEEERELVSASLRKQSIKAKYELPNAATRLDQELHEQQLQWKKKADTRRLRQLSTDERELAAKSAEANSSNNRKKGSIYAMENMRLAMLMKDTKLRQRVKKKKARPRIVQDMLALEHRYAKAARELQQWWREHLHRQFWRIYFKKVKAAVLIQKFVRGHLTRRWVRIWHANRTIRVKRLQALFRGYYIRYKVLPTWKRWQYLNAAKIQSIIRMYLSKKSCRRYKREVAALHIQSLWRGYCSRKRSDIRWLNSKATNLQRLVRGTLARKQTHRKAARLEKGAVQIQRMFRGMKTRMEINTHLRERENGNRQESMAMLEAEEEWHRVQRDKLQARLNRKQLQQRVAQLEYDYYAKHEKIHDMESIFLDMQTQRLRVSPRAIEHGWVEEMEAKMKLQRALITKLKLETVFGLGLEFKRQEKEVLEFQQRINAMEEKRRRFEIWRNEEFLDYWERECRFRYQAKLIQNRQQVAETRRRWQIQFYRTNGKRDSRWQGTYWSQDVLEAAKEKEVFCIGSTDILALVHDKWLSRFQKIELSGQVLDDEEKECDTREHISDLTDQVALTAATTQIEQTKALLGPVFRDVERSFDQIQIQQRRYDMRLAAKSQEKKVLGAARKLTAVEEVETTGHHHQRATSERNRQQRKRQLTLAAKVPWHLLDQLEAERRDLANEKAMFKLWGKAYSGDGD</sequence>
<evidence type="ECO:0008006" key="5">
    <source>
        <dbReference type="Google" id="ProtNLM"/>
    </source>
</evidence>
<gene>
    <name evidence="3" type="ORF">V7S43_008301</name>
</gene>
<name>A0ABD3FJV7_9STRA</name>
<keyword evidence="4" id="KW-1185">Reference proteome</keyword>
<dbReference type="Proteomes" id="UP001632037">
    <property type="component" value="Unassembled WGS sequence"/>
</dbReference>
<protein>
    <recommendedName>
        <fullName evidence="5">Sfi1 spindle body domain-containing protein</fullName>
    </recommendedName>
</protein>